<dbReference type="EMBL" id="CP129013">
    <property type="protein sequence ID" value="WLR41152.1"/>
    <property type="molecule type" value="Genomic_DNA"/>
</dbReference>
<keyword evidence="1 2" id="KW-0378">Hydrolase</keyword>
<gene>
    <name evidence="3" type="primary">thpR</name>
    <name evidence="3" type="ORF">LC087_09200</name>
</gene>
<keyword evidence="4" id="KW-1185">Reference proteome</keyword>
<dbReference type="PANTHER" id="PTHR35561">
    <property type="entry name" value="RNA 2',3'-CYCLIC PHOSPHODIESTERASE"/>
    <property type="match status" value="1"/>
</dbReference>
<dbReference type="Gene3D" id="3.90.1140.10">
    <property type="entry name" value="Cyclic phosphodiesterase"/>
    <property type="match status" value="1"/>
</dbReference>
<dbReference type="NCBIfam" id="TIGR02258">
    <property type="entry name" value="2_5_ligase"/>
    <property type="match status" value="1"/>
</dbReference>
<name>A0ABY9JP07_9BACI</name>
<evidence type="ECO:0000256" key="2">
    <source>
        <dbReference type="HAMAP-Rule" id="MF_01940"/>
    </source>
</evidence>
<dbReference type="HAMAP" id="MF_01940">
    <property type="entry name" value="RNA_CPDase"/>
    <property type="match status" value="1"/>
</dbReference>
<evidence type="ECO:0000313" key="4">
    <source>
        <dbReference type="Proteomes" id="UP001197974"/>
    </source>
</evidence>
<organism evidence="3 4">
    <name type="scientific">Bacillus carboniphilus</name>
    <dbReference type="NCBI Taxonomy" id="86663"/>
    <lineage>
        <taxon>Bacteria</taxon>
        <taxon>Bacillati</taxon>
        <taxon>Bacillota</taxon>
        <taxon>Bacilli</taxon>
        <taxon>Bacillales</taxon>
        <taxon>Bacillaceae</taxon>
        <taxon>Bacillus</taxon>
    </lineage>
</organism>
<feature type="short sequence motif" description="HXTX 2" evidence="2">
    <location>
        <begin position="125"/>
        <end position="128"/>
    </location>
</feature>
<feature type="short sequence motif" description="HXTX 1" evidence="2">
    <location>
        <begin position="42"/>
        <end position="45"/>
    </location>
</feature>
<dbReference type="Proteomes" id="UP001197974">
    <property type="component" value="Chromosome"/>
</dbReference>
<comment type="function">
    <text evidence="2">Hydrolyzes RNA 2',3'-cyclic phosphodiester to an RNA 2'-phosphomonoester.</text>
</comment>
<dbReference type="InterPro" id="IPR009097">
    <property type="entry name" value="Cyclic_Pdiesterase"/>
</dbReference>
<feature type="active site" description="Proton donor" evidence="2">
    <location>
        <position position="42"/>
    </location>
</feature>
<dbReference type="EC" id="3.1.4.58" evidence="2"/>
<accession>A0ABY9JP07</accession>
<evidence type="ECO:0000256" key="1">
    <source>
        <dbReference type="ARBA" id="ARBA00022801"/>
    </source>
</evidence>
<dbReference type="InterPro" id="IPR004175">
    <property type="entry name" value="RNA_CPDase"/>
</dbReference>
<proteinExistence type="inferred from homology"/>
<comment type="catalytic activity">
    <reaction evidence="2">
        <text>a 3'-end 2',3'-cyclophospho-ribonucleotide-RNA + H2O = a 3'-end 2'-phospho-ribonucleotide-RNA + H(+)</text>
        <dbReference type="Rhea" id="RHEA:11828"/>
        <dbReference type="Rhea" id="RHEA-COMP:10464"/>
        <dbReference type="Rhea" id="RHEA-COMP:17353"/>
        <dbReference type="ChEBI" id="CHEBI:15377"/>
        <dbReference type="ChEBI" id="CHEBI:15378"/>
        <dbReference type="ChEBI" id="CHEBI:83064"/>
        <dbReference type="ChEBI" id="CHEBI:173113"/>
        <dbReference type="EC" id="3.1.4.58"/>
    </reaction>
</comment>
<protein>
    <recommendedName>
        <fullName evidence="2">RNA 2',3'-cyclic phosphodiesterase</fullName>
        <shortName evidence="2">RNA 2',3'-CPDase</shortName>
        <ecNumber evidence="2">3.1.4.58</ecNumber>
    </recommendedName>
</protein>
<sequence length="183" mass="21684">MMQPHYFLGLEVDKELATAVSYWLGGTMGNHFKQYVHPLDYHITVAFLGDRNPKQIDGQLADIIGEIPSIKMELTEVDLFGLEKKPRIFWIGLKYNQSLFFLKKEVDKIIAEHGYKIDTRPYTPHITLSKRWISENEFQREKINHLFPFKGHTFSVNELHLYETNIHRSPKYKKIQSWEFTEK</sequence>
<dbReference type="PANTHER" id="PTHR35561:SF1">
    <property type="entry name" value="RNA 2',3'-CYCLIC PHOSPHODIESTERASE"/>
    <property type="match status" value="1"/>
</dbReference>
<dbReference type="RefSeq" id="WP_226539129.1">
    <property type="nucleotide sequence ID" value="NZ_CP129013.1"/>
</dbReference>
<dbReference type="SUPFAM" id="SSF55144">
    <property type="entry name" value="LigT-like"/>
    <property type="match status" value="1"/>
</dbReference>
<dbReference type="Pfam" id="PF13563">
    <property type="entry name" value="2_5_RNA_ligase2"/>
    <property type="match status" value="1"/>
</dbReference>
<evidence type="ECO:0000313" key="3">
    <source>
        <dbReference type="EMBL" id="WLR41152.1"/>
    </source>
</evidence>
<comment type="similarity">
    <text evidence="2">Belongs to the 2H phosphoesterase superfamily. ThpR family.</text>
</comment>
<reference evidence="3 4" key="1">
    <citation type="submission" date="2023-06" db="EMBL/GenBank/DDBJ databases">
        <title>Five Gram-positive bacteria isolated from mangrove sediments in Shenzhen, Guangdong, China.</title>
        <authorList>
            <person name="Yu S."/>
            <person name="Zheng W."/>
            <person name="Huang Y."/>
        </authorList>
    </citation>
    <scope>NUCLEOTIDE SEQUENCE [LARGE SCALE GENOMIC DNA]</scope>
    <source>
        <strain evidence="3 4">SaN35-3</strain>
    </source>
</reference>
<feature type="active site" description="Proton acceptor" evidence="2">
    <location>
        <position position="125"/>
    </location>
</feature>